<keyword evidence="7" id="KW-0496">Mitochondrion</keyword>
<reference evidence="9" key="1">
    <citation type="submission" date="2025-08" db="UniProtKB">
        <authorList>
            <consortium name="Ensembl"/>
        </authorList>
    </citation>
    <scope>IDENTIFICATION</scope>
</reference>
<evidence type="ECO:0000256" key="4">
    <source>
        <dbReference type="ARBA" id="ARBA00022490"/>
    </source>
</evidence>
<evidence type="ECO:0000256" key="8">
    <source>
        <dbReference type="ARBA" id="ARBA00023136"/>
    </source>
</evidence>
<sequence length="98" mass="10952">MCLSTANPINAEDLRDVIAALKEIADQIEQSVMTRAIDSLAKKLSNSAEYVTHGYFQGLDLPQERLMMALALTLVKGVCERTPTLLRRLFATTLEYLH</sequence>
<keyword evidence="8" id="KW-0472">Membrane</keyword>
<evidence type="ECO:0000256" key="5">
    <source>
        <dbReference type="ARBA" id="ARBA00022703"/>
    </source>
</evidence>
<dbReference type="PANTHER" id="PTHR35447">
    <property type="entry name" value="BH3-INTERACTING DOMAIN DEATH AGONIST"/>
    <property type="match status" value="1"/>
</dbReference>
<dbReference type="PANTHER" id="PTHR35447:SF1">
    <property type="entry name" value="BH3-INTERACTING DOMAIN DEATH AGONIST"/>
    <property type="match status" value="1"/>
</dbReference>
<organism evidence="9 10">
    <name type="scientific">Gadus morhua</name>
    <name type="common">Atlantic cod</name>
    <dbReference type="NCBI Taxonomy" id="8049"/>
    <lineage>
        <taxon>Eukaryota</taxon>
        <taxon>Metazoa</taxon>
        <taxon>Chordata</taxon>
        <taxon>Craniata</taxon>
        <taxon>Vertebrata</taxon>
        <taxon>Euteleostomi</taxon>
        <taxon>Actinopterygii</taxon>
        <taxon>Neopterygii</taxon>
        <taxon>Teleostei</taxon>
        <taxon>Neoteleostei</taxon>
        <taxon>Acanthomorphata</taxon>
        <taxon>Zeiogadaria</taxon>
        <taxon>Gadariae</taxon>
        <taxon>Gadiformes</taxon>
        <taxon>Gadoidei</taxon>
        <taxon>Gadidae</taxon>
        <taxon>Gadus</taxon>
    </lineage>
</organism>
<dbReference type="GO" id="GO:0005829">
    <property type="term" value="C:cytosol"/>
    <property type="evidence" value="ECO:0007669"/>
    <property type="project" value="TreeGrafter"/>
</dbReference>
<comment type="subcellular location">
    <subcellularLocation>
        <location evidence="2">Cytoplasm</location>
    </subcellularLocation>
    <subcellularLocation>
        <location evidence="1">Mitochondrion outer membrane</location>
    </subcellularLocation>
</comment>
<dbReference type="GO" id="GO:0008637">
    <property type="term" value="P:apoptotic mitochondrial changes"/>
    <property type="evidence" value="ECO:0007669"/>
    <property type="project" value="TreeGrafter"/>
</dbReference>
<keyword evidence="6" id="KW-1000">Mitochondrion outer membrane</keyword>
<dbReference type="GO" id="GO:0090200">
    <property type="term" value="P:positive regulation of release of cytochrome c from mitochondria"/>
    <property type="evidence" value="ECO:0007669"/>
    <property type="project" value="TreeGrafter"/>
</dbReference>
<proteinExistence type="predicted"/>
<evidence type="ECO:0000313" key="9">
    <source>
        <dbReference type="Ensembl" id="ENSGMOP00000005196.2"/>
    </source>
</evidence>
<evidence type="ECO:0000256" key="2">
    <source>
        <dbReference type="ARBA" id="ARBA00004496"/>
    </source>
</evidence>
<reference evidence="9" key="2">
    <citation type="submission" date="2025-09" db="UniProtKB">
        <authorList>
            <consortium name="Ensembl"/>
        </authorList>
    </citation>
    <scope>IDENTIFICATION</scope>
</reference>
<dbReference type="Pfam" id="PF06393">
    <property type="entry name" value="BID"/>
    <property type="match status" value="1"/>
</dbReference>
<dbReference type="GO" id="GO:2001238">
    <property type="term" value="P:positive regulation of extrinsic apoptotic signaling pathway"/>
    <property type="evidence" value="ECO:0007669"/>
    <property type="project" value="TreeGrafter"/>
</dbReference>
<dbReference type="GO" id="GO:0005741">
    <property type="term" value="C:mitochondrial outer membrane"/>
    <property type="evidence" value="ECO:0007669"/>
    <property type="project" value="UniProtKB-SubCell"/>
</dbReference>
<dbReference type="InterPro" id="IPR036834">
    <property type="entry name" value="Bcl-2-like_sf"/>
</dbReference>
<protein>
    <recommendedName>
        <fullName evidence="3">BH3-interacting domain death agonist</fullName>
    </recommendedName>
</protein>
<dbReference type="AlphaFoldDB" id="A0A8C5F504"/>
<dbReference type="GO" id="GO:2001244">
    <property type="term" value="P:positive regulation of intrinsic apoptotic signaling pathway"/>
    <property type="evidence" value="ECO:0007669"/>
    <property type="project" value="TreeGrafter"/>
</dbReference>
<keyword evidence="5" id="KW-0053">Apoptosis</keyword>
<dbReference type="GeneTree" id="ENSGT00650000094837"/>
<dbReference type="InterPro" id="IPR010479">
    <property type="entry name" value="BID"/>
</dbReference>
<evidence type="ECO:0000256" key="6">
    <source>
        <dbReference type="ARBA" id="ARBA00022787"/>
    </source>
</evidence>
<evidence type="ECO:0000256" key="3">
    <source>
        <dbReference type="ARBA" id="ARBA00015802"/>
    </source>
</evidence>
<evidence type="ECO:0000256" key="7">
    <source>
        <dbReference type="ARBA" id="ARBA00023128"/>
    </source>
</evidence>
<dbReference type="Proteomes" id="UP000694546">
    <property type="component" value="Chromosome 9"/>
</dbReference>
<dbReference type="Ensembl" id="ENSGMOT00000005352.2">
    <property type="protein sequence ID" value="ENSGMOP00000005196.2"/>
    <property type="gene ID" value="ENSGMOG00000004912.2"/>
</dbReference>
<dbReference type="SUPFAM" id="SSF56854">
    <property type="entry name" value="Bcl-2 inhibitors of programmed cell death"/>
    <property type="match status" value="1"/>
</dbReference>
<accession>A0A8C5F504</accession>
<name>A0A8C5F504_GADMO</name>
<keyword evidence="4" id="KW-0963">Cytoplasm</keyword>
<dbReference type="Gene3D" id="1.10.437.10">
    <property type="entry name" value="Blc2-like"/>
    <property type="match status" value="1"/>
</dbReference>
<evidence type="ECO:0000256" key="1">
    <source>
        <dbReference type="ARBA" id="ARBA00004294"/>
    </source>
</evidence>
<evidence type="ECO:0000313" key="10">
    <source>
        <dbReference type="Proteomes" id="UP000694546"/>
    </source>
</evidence>
<keyword evidence="10" id="KW-1185">Reference proteome</keyword>